<dbReference type="PANTHER" id="PTHR37984">
    <property type="entry name" value="PROTEIN CBG26694"/>
    <property type="match status" value="1"/>
</dbReference>
<dbReference type="InterPro" id="IPR050951">
    <property type="entry name" value="Retrovirus_Pol_polyprotein"/>
</dbReference>
<dbReference type="SUPFAM" id="SSF53098">
    <property type="entry name" value="Ribonuclease H-like"/>
    <property type="match status" value="1"/>
</dbReference>
<accession>A0A3P7ZP50</accession>
<dbReference type="InterPro" id="IPR012337">
    <property type="entry name" value="RNaseH-like_sf"/>
</dbReference>
<evidence type="ECO:0000313" key="3">
    <source>
        <dbReference type="Proteomes" id="UP000277204"/>
    </source>
</evidence>
<evidence type="ECO:0000259" key="1">
    <source>
        <dbReference type="Pfam" id="PF17921"/>
    </source>
</evidence>
<protein>
    <recommendedName>
        <fullName evidence="1">Integrase zinc-binding domain-containing protein</fullName>
    </recommendedName>
</protein>
<dbReference type="Pfam" id="PF17921">
    <property type="entry name" value="Integrase_H2C2"/>
    <property type="match status" value="1"/>
</dbReference>
<reference evidence="2 3" key="1">
    <citation type="submission" date="2018-11" db="EMBL/GenBank/DDBJ databases">
        <authorList>
            <consortium name="Pathogen Informatics"/>
        </authorList>
    </citation>
    <scope>NUCLEOTIDE SEQUENCE [LARGE SCALE GENOMIC DNA]</scope>
    <source>
        <strain evidence="2 3">Zambia</strain>
    </source>
</reference>
<dbReference type="Gene3D" id="1.10.340.70">
    <property type="match status" value="1"/>
</dbReference>
<dbReference type="Proteomes" id="UP000277204">
    <property type="component" value="Unassembled WGS sequence"/>
</dbReference>
<dbReference type="GO" id="GO:0003676">
    <property type="term" value="F:nucleic acid binding"/>
    <property type="evidence" value="ECO:0007669"/>
    <property type="project" value="InterPro"/>
</dbReference>
<gene>
    <name evidence="2" type="ORF">SMRZ_LOCUS12810</name>
</gene>
<dbReference type="AlphaFoldDB" id="A0A3P7ZP50"/>
<name>A0A3P7ZP50_9TREM</name>
<evidence type="ECO:0000313" key="2">
    <source>
        <dbReference type="EMBL" id="VDP02202.1"/>
    </source>
</evidence>
<dbReference type="FunFam" id="1.10.340.70:FF:000006">
    <property type="entry name" value="Retrovirus-related Pol polyprotein from transposon 297-like Protein"/>
    <property type="match status" value="1"/>
</dbReference>
<feature type="domain" description="Integrase zinc-binding" evidence="1">
    <location>
        <begin position="26"/>
        <end position="80"/>
    </location>
</feature>
<dbReference type="PANTHER" id="PTHR37984:SF15">
    <property type="entry name" value="INTEGRASE CATALYTIC DOMAIN-CONTAINING PROTEIN"/>
    <property type="match status" value="1"/>
</dbReference>
<dbReference type="InterPro" id="IPR036397">
    <property type="entry name" value="RNaseH_sf"/>
</dbReference>
<dbReference type="EMBL" id="UZAI01008513">
    <property type="protein sequence ID" value="VDP02202.1"/>
    <property type="molecule type" value="Genomic_DNA"/>
</dbReference>
<dbReference type="InterPro" id="IPR041588">
    <property type="entry name" value="Integrase_H2C2"/>
</dbReference>
<dbReference type="Gene3D" id="3.30.420.10">
    <property type="entry name" value="Ribonuclease H-like superfamily/Ribonuclease H"/>
    <property type="match status" value="1"/>
</dbReference>
<sequence>MSIKQTGTDKEILRCDKSTGRDRPIVPKRYRRNVFNMLHKLSHPGVRATIKLMAERFCWPGMNRDVKEWARFCVSCQKSKVIKHNKCPLGSFKPPVARFDHVHLDLVGPLPDSNECSHLLSCVDDFIRRPKAVPIKGITTETVARAYKRNAFS</sequence>
<organism evidence="2 3">
    <name type="scientific">Schistosoma margrebowiei</name>
    <dbReference type="NCBI Taxonomy" id="48269"/>
    <lineage>
        <taxon>Eukaryota</taxon>
        <taxon>Metazoa</taxon>
        <taxon>Spiralia</taxon>
        <taxon>Lophotrochozoa</taxon>
        <taxon>Platyhelminthes</taxon>
        <taxon>Trematoda</taxon>
        <taxon>Digenea</taxon>
        <taxon>Strigeidida</taxon>
        <taxon>Schistosomatoidea</taxon>
        <taxon>Schistosomatidae</taxon>
        <taxon>Schistosoma</taxon>
    </lineage>
</organism>
<proteinExistence type="predicted"/>
<keyword evidence="3" id="KW-1185">Reference proteome</keyword>